<dbReference type="EMBL" id="QJKJ01001762">
    <property type="protein sequence ID" value="RDY06024.1"/>
    <property type="molecule type" value="Genomic_DNA"/>
</dbReference>
<feature type="region of interest" description="Disordered" evidence="1">
    <location>
        <begin position="22"/>
        <end position="81"/>
    </location>
</feature>
<dbReference type="Proteomes" id="UP000257109">
    <property type="component" value="Unassembled WGS sequence"/>
</dbReference>
<accession>A0A371HTJ9</accession>
<sequence>MKQLTKIPTKHELQQHAILAKYERHHPRPQDADKTTRNISAGCRNLPSQKILNSRGNASVQRPRPIDVDSKSDADSHIPQQDKSVLLSFPTRTLSIRKLESDEELLKMFWKVEINIPLLEAIKQIPKYVKFLKELCVHKRKKMKGGVELGGIVLTLTINDDIIAESQQPCQRSVKTSKFSLSHAPLVIVPLLMPCWT</sequence>
<name>A0A371HTJ9_MUCPR</name>
<proteinExistence type="predicted"/>
<evidence type="ECO:0000313" key="2">
    <source>
        <dbReference type="EMBL" id="RDY06024.1"/>
    </source>
</evidence>
<feature type="compositionally biased region" description="Basic and acidic residues" evidence="1">
    <location>
        <begin position="64"/>
        <end position="76"/>
    </location>
</feature>
<protein>
    <submittedName>
        <fullName evidence="2">Uncharacterized protein</fullName>
    </submittedName>
</protein>
<comment type="caution">
    <text evidence="2">The sequence shown here is derived from an EMBL/GenBank/DDBJ whole genome shotgun (WGS) entry which is preliminary data.</text>
</comment>
<feature type="non-terminal residue" evidence="2">
    <location>
        <position position="1"/>
    </location>
</feature>
<organism evidence="2 3">
    <name type="scientific">Mucuna pruriens</name>
    <name type="common">Velvet bean</name>
    <name type="synonym">Dolichos pruriens</name>
    <dbReference type="NCBI Taxonomy" id="157652"/>
    <lineage>
        <taxon>Eukaryota</taxon>
        <taxon>Viridiplantae</taxon>
        <taxon>Streptophyta</taxon>
        <taxon>Embryophyta</taxon>
        <taxon>Tracheophyta</taxon>
        <taxon>Spermatophyta</taxon>
        <taxon>Magnoliopsida</taxon>
        <taxon>eudicotyledons</taxon>
        <taxon>Gunneridae</taxon>
        <taxon>Pentapetalae</taxon>
        <taxon>rosids</taxon>
        <taxon>fabids</taxon>
        <taxon>Fabales</taxon>
        <taxon>Fabaceae</taxon>
        <taxon>Papilionoideae</taxon>
        <taxon>50 kb inversion clade</taxon>
        <taxon>NPAAA clade</taxon>
        <taxon>indigoferoid/millettioid clade</taxon>
        <taxon>Phaseoleae</taxon>
        <taxon>Mucuna</taxon>
    </lineage>
</organism>
<feature type="compositionally biased region" description="Polar residues" evidence="1">
    <location>
        <begin position="46"/>
        <end position="60"/>
    </location>
</feature>
<evidence type="ECO:0000256" key="1">
    <source>
        <dbReference type="SAM" id="MobiDB-lite"/>
    </source>
</evidence>
<reference evidence="2" key="1">
    <citation type="submission" date="2018-05" db="EMBL/GenBank/DDBJ databases">
        <title>Draft genome of Mucuna pruriens seed.</title>
        <authorList>
            <person name="Nnadi N.E."/>
            <person name="Vos R."/>
            <person name="Hasami M.H."/>
            <person name="Devisetty U.K."/>
            <person name="Aguiy J.C."/>
        </authorList>
    </citation>
    <scope>NUCLEOTIDE SEQUENCE [LARGE SCALE GENOMIC DNA]</scope>
    <source>
        <strain evidence="2">JCA_2017</strain>
    </source>
</reference>
<keyword evidence="3" id="KW-1185">Reference proteome</keyword>
<evidence type="ECO:0000313" key="3">
    <source>
        <dbReference type="Proteomes" id="UP000257109"/>
    </source>
</evidence>
<dbReference type="AlphaFoldDB" id="A0A371HTJ9"/>
<gene>
    <name evidence="2" type="ORF">CR513_10062</name>
</gene>